<dbReference type="PANTHER" id="PTHR42648">
    <property type="entry name" value="TRANSPOSASE, PUTATIVE-RELATED"/>
    <property type="match status" value="1"/>
</dbReference>
<keyword evidence="9" id="KW-0233">DNA recombination</keyword>
<dbReference type="GO" id="GO:0004519">
    <property type="term" value="F:endonuclease activity"/>
    <property type="evidence" value="ECO:0007669"/>
    <property type="project" value="UniProtKB-KW"/>
</dbReference>
<keyword evidence="7" id="KW-0695">RNA-directed DNA polymerase</keyword>
<evidence type="ECO:0000313" key="12">
    <source>
        <dbReference type="Proteomes" id="UP000015105"/>
    </source>
</evidence>
<reference evidence="12" key="1">
    <citation type="journal article" date="2014" name="Science">
        <title>Ancient hybridizations among the ancestral genomes of bread wheat.</title>
        <authorList>
            <consortium name="International Wheat Genome Sequencing Consortium,"/>
            <person name="Marcussen T."/>
            <person name="Sandve S.R."/>
            <person name="Heier L."/>
            <person name="Spannagl M."/>
            <person name="Pfeifer M."/>
            <person name="Jakobsen K.S."/>
            <person name="Wulff B.B."/>
            <person name="Steuernagel B."/>
            <person name="Mayer K.F."/>
            <person name="Olsen O.A."/>
        </authorList>
    </citation>
    <scope>NUCLEOTIDE SEQUENCE [LARGE SCALE GENOMIC DNA]</scope>
    <source>
        <strain evidence="12">cv. AL8/78</strain>
    </source>
</reference>
<dbReference type="Gene3D" id="3.30.420.10">
    <property type="entry name" value="Ribonuclease H-like superfamily/Ribonuclease H"/>
    <property type="match status" value="1"/>
</dbReference>
<keyword evidence="8" id="KW-0548">Nucleotidyltransferase</keyword>
<dbReference type="GO" id="GO:0003964">
    <property type="term" value="F:RNA-directed DNA polymerase activity"/>
    <property type="evidence" value="ECO:0007669"/>
    <property type="project" value="UniProtKB-KW"/>
</dbReference>
<dbReference type="InterPro" id="IPR039537">
    <property type="entry name" value="Retrotran_Ty1/copia-like"/>
</dbReference>
<dbReference type="GO" id="GO:0046872">
    <property type="term" value="F:metal ion binding"/>
    <property type="evidence" value="ECO:0007669"/>
    <property type="project" value="UniProtKB-KW"/>
</dbReference>
<reference evidence="11" key="5">
    <citation type="journal article" date="2021" name="G3 (Bethesda)">
        <title>Aegilops tauschii genome assembly Aet v5.0 features greater sequence contiguity and improved annotation.</title>
        <authorList>
            <person name="Wang L."/>
            <person name="Zhu T."/>
            <person name="Rodriguez J.C."/>
            <person name="Deal K.R."/>
            <person name="Dubcovsky J."/>
            <person name="McGuire P.E."/>
            <person name="Lux T."/>
            <person name="Spannagl M."/>
            <person name="Mayer K.F.X."/>
            <person name="Baldrich P."/>
            <person name="Meyers B.C."/>
            <person name="Huo N."/>
            <person name="Gu Y.Q."/>
            <person name="Zhou H."/>
            <person name="Devos K.M."/>
            <person name="Bennetzen J.L."/>
            <person name="Unver T."/>
            <person name="Budak H."/>
            <person name="Gulick P.J."/>
            <person name="Galiba G."/>
            <person name="Kalapos B."/>
            <person name="Nelson D.R."/>
            <person name="Li P."/>
            <person name="You F.M."/>
            <person name="Luo M.C."/>
            <person name="Dvorak J."/>
        </authorList>
    </citation>
    <scope>NUCLEOTIDE SEQUENCE [LARGE SCALE GENOMIC DNA]</scope>
    <source>
        <strain evidence="11">cv. AL8/78</strain>
    </source>
</reference>
<dbReference type="InterPro" id="IPR036397">
    <property type="entry name" value="RNaseH_sf"/>
</dbReference>
<evidence type="ECO:0000256" key="4">
    <source>
        <dbReference type="ARBA" id="ARBA00022801"/>
    </source>
</evidence>
<keyword evidence="1" id="KW-0540">Nuclease</keyword>
<keyword evidence="5" id="KW-0460">Magnesium</keyword>
<evidence type="ECO:0000256" key="7">
    <source>
        <dbReference type="ARBA" id="ARBA00022918"/>
    </source>
</evidence>
<keyword evidence="8" id="KW-0239">DNA-directed DNA polymerase</keyword>
<dbReference type="EnsemblPlants" id="AET7Gv20967700.1">
    <property type="protein sequence ID" value="AET7Gv20967700.1"/>
    <property type="gene ID" value="AET7Gv20967700"/>
</dbReference>
<keyword evidence="3" id="KW-0255">Endonuclease</keyword>
<dbReference type="AlphaFoldDB" id="A0A453SHY8"/>
<proteinExistence type="predicted"/>
<keyword evidence="6" id="KW-0229">DNA integration</keyword>
<evidence type="ECO:0000256" key="6">
    <source>
        <dbReference type="ARBA" id="ARBA00022908"/>
    </source>
</evidence>
<evidence type="ECO:0000256" key="1">
    <source>
        <dbReference type="ARBA" id="ARBA00022722"/>
    </source>
</evidence>
<dbReference type="Proteomes" id="UP000015105">
    <property type="component" value="Chromosome 7D"/>
</dbReference>
<dbReference type="PANTHER" id="PTHR42648:SF11">
    <property type="entry name" value="TRANSPOSON TY4-P GAG-POL POLYPROTEIN"/>
    <property type="match status" value="1"/>
</dbReference>
<dbReference type="SUPFAM" id="SSF53098">
    <property type="entry name" value="Ribonuclease H-like"/>
    <property type="match status" value="1"/>
</dbReference>
<organism evidence="11 12">
    <name type="scientific">Aegilops tauschii subsp. strangulata</name>
    <name type="common">Goatgrass</name>
    <dbReference type="NCBI Taxonomy" id="200361"/>
    <lineage>
        <taxon>Eukaryota</taxon>
        <taxon>Viridiplantae</taxon>
        <taxon>Streptophyta</taxon>
        <taxon>Embryophyta</taxon>
        <taxon>Tracheophyta</taxon>
        <taxon>Spermatophyta</taxon>
        <taxon>Magnoliopsida</taxon>
        <taxon>Liliopsida</taxon>
        <taxon>Poales</taxon>
        <taxon>Poaceae</taxon>
        <taxon>BOP clade</taxon>
        <taxon>Pooideae</taxon>
        <taxon>Triticodae</taxon>
        <taxon>Triticeae</taxon>
        <taxon>Triticinae</taxon>
        <taxon>Aegilops</taxon>
    </lineage>
</organism>
<dbReference type="GO" id="GO:0006310">
    <property type="term" value="P:DNA recombination"/>
    <property type="evidence" value="ECO:0007669"/>
    <property type="project" value="UniProtKB-KW"/>
</dbReference>
<evidence type="ECO:0000313" key="11">
    <source>
        <dbReference type="EnsemblPlants" id="AET7Gv20967700.1"/>
    </source>
</evidence>
<keyword evidence="2" id="KW-0479">Metal-binding</keyword>
<dbReference type="GO" id="GO:0015074">
    <property type="term" value="P:DNA integration"/>
    <property type="evidence" value="ECO:0007669"/>
    <property type="project" value="UniProtKB-KW"/>
</dbReference>
<evidence type="ECO:0000256" key="5">
    <source>
        <dbReference type="ARBA" id="ARBA00022842"/>
    </source>
</evidence>
<evidence type="ECO:0000256" key="2">
    <source>
        <dbReference type="ARBA" id="ARBA00022723"/>
    </source>
</evidence>
<reference evidence="11" key="4">
    <citation type="submission" date="2019-03" db="UniProtKB">
        <authorList>
            <consortium name="EnsemblPlants"/>
        </authorList>
    </citation>
    <scope>IDENTIFICATION</scope>
</reference>
<evidence type="ECO:0000256" key="8">
    <source>
        <dbReference type="ARBA" id="ARBA00022932"/>
    </source>
</evidence>
<reference evidence="12" key="2">
    <citation type="journal article" date="2017" name="Nat. Plants">
        <title>The Aegilops tauschii genome reveals multiple impacts of transposons.</title>
        <authorList>
            <person name="Zhao G."/>
            <person name="Zou C."/>
            <person name="Li K."/>
            <person name="Wang K."/>
            <person name="Li T."/>
            <person name="Gao L."/>
            <person name="Zhang X."/>
            <person name="Wang H."/>
            <person name="Yang Z."/>
            <person name="Liu X."/>
            <person name="Jiang W."/>
            <person name="Mao L."/>
            <person name="Kong X."/>
            <person name="Jiao Y."/>
            <person name="Jia J."/>
        </authorList>
    </citation>
    <scope>NUCLEOTIDE SEQUENCE [LARGE SCALE GENOMIC DNA]</scope>
    <source>
        <strain evidence="12">cv. AL8/78</strain>
    </source>
</reference>
<accession>A0A453SHY8</accession>
<feature type="domain" description="Integrase catalytic" evidence="10">
    <location>
        <begin position="1"/>
        <end position="79"/>
    </location>
</feature>
<evidence type="ECO:0000259" key="10">
    <source>
        <dbReference type="PROSITE" id="PS50994"/>
    </source>
</evidence>
<name>A0A453SHY8_AEGTS</name>
<dbReference type="InterPro" id="IPR012337">
    <property type="entry name" value="RNaseH-like_sf"/>
</dbReference>
<dbReference type="STRING" id="200361.A0A453SHY8"/>
<keyword evidence="8" id="KW-0808">Transferase</keyword>
<dbReference type="Gramene" id="AET7Gv20967700.1">
    <property type="protein sequence ID" value="AET7Gv20967700.1"/>
    <property type="gene ID" value="AET7Gv20967700"/>
</dbReference>
<dbReference type="InterPro" id="IPR001584">
    <property type="entry name" value="Integrase_cat-core"/>
</dbReference>
<keyword evidence="12" id="KW-1185">Reference proteome</keyword>
<dbReference type="GO" id="GO:0016787">
    <property type="term" value="F:hydrolase activity"/>
    <property type="evidence" value="ECO:0007669"/>
    <property type="project" value="UniProtKB-KW"/>
</dbReference>
<keyword evidence="4" id="KW-0378">Hydrolase</keyword>
<dbReference type="GO" id="GO:0003676">
    <property type="term" value="F:nucleic acid binding"/>
    <property type="evidence" value="ECO:0007669"/>
    <property type="project" value="InterPro"/>
</dbReference>
<evidence type="ECO:0000256" key="9">
    <source>
        <dbReference type="ARBA" id="ARBA00023172"/>
    </source>
</evidence>
<dbReference type="GO" id="GO:0003887">
    <property type="term" value="F:DNA-directed DNA polymerase activity"/>
    <property type="evidence" value="ECO:0007669"/>
    <property type="project" value="UniProtKB-KW"/>
</dbReference>
<dbReference type="PROSITE" id="PS50994">
    <property type="entry name" value="INTEGRASE"/>
    <property type="match status" value="1"/>
</dbReference>
<protein>
    <recommendedName>
        <fullName evidence="10">Integrase catalytic domain-containing protein</fullName>
    </recommendedName>
</protein>
<reference evidence="11" key="3">
    <citation type="journal article" date="2017" name="Nature">
        <title>Genome sequence of the progenitor of the wheat D genome Aegilops tauschii.</title>
        <authorList>
            <person name="Luo M.C."/>
            <person name="Gu Y.Q."/>
            <person name="Puiu D."/>
            <person name="Wang H."/>
            <person name="Twardziok S.O."/>
            <person name="Deal K.R."/>
            <person name="Huo N."/>
            <person name="Zhu T."/>
            <person name="Wang L."/>
            <person name="Wang Y."/>
            <person name="McGuire P.E."/>
            <person name="Liu S."/>
            <person name="Long H."/>
            <person name="Ramasamy R.K."/>
            <person name="Rodriguez J.C."/>
            <person name="Van S.L."/>
            <person name="Yuan L."/>
            <person name="Wang Z."/>
            <person name="Xia Z."/>
            <person name="Xiao L."/>
            <person name="Anderson O.D."/>
            <person name="Ouyang S."/>
            <person name="Liang Y."/>
            <person name="Zimin A.V."/>
            <person name="Pertea G."/>
            <person name="Qi P."/>
            <person name="Bennetzen J.L."/>
            <person name="Dai X."/>
            <person name="Dawson M.W."/>
            <person name="Muller H.G."/>
            <person name="Kugler K."/>
            <person name="Rivarola-Duarte L."/>
            <person name="Spannagl M."/>
            <person name="Mayer K.F.X."/>
            <person name="Lu F.H."/>
            <person name="Bevan M.W."/>
            <person name="Leroy P."/>
            <person name="Li P."/>
            <person name="You F.M."/>
            <person name="Sun Q."/>
            <person name="Liu Z."/>
            <person name="Lyons E."/>
            <person name="Wicker T."/>
            <person name="Salzberg S.L."/>
            <person name="Devos K.M."/>
            <person name="Dvorak J."/>
        </authorList>
    </citation>
    <scope>NUCLEOTIDE SEQUENCE [LARGE SCALE GENOMIC DNA]</scope>
    <source>
        <strain evidence="11">cv. AL8/78</strain>
    </source>
</reference>
<evidence type="ECO:0000256" key="3">
    <source>
        <dbReference type="ARBA" id="ARBA00022759"/>
    </source>
</evidence>
<sequence length="94" mass="10278">CADRGVCRQLTAPYSPQQNGVLERRNQIVVGTARCLLKAKGVPNEFWGEAVTTVVHLLNCAPTKAVRGMTPYEAWQGDKPAVSYFRTFGCVAHA</sequence>